<accession>A0A1H0GJN1</accession>
<dbReference type="OrthoDB" id="6891606at2"/>
<evidence type="ECO:0000313" key="1">
    <source>
        <dbReference type="EMBL" id="SDO07146.1"/>
    </source>
</evidence>
<dbReference type="EMBL" id="FNIJ01000007">
    <property type="protein sequence ID" value="SDO07146.1"/>
    <property type="molecule type" value="Genomic_DNA"/>
</dbReference>
<name>A0A1H0GJN1_9PSED</name>
<evidence type="ECO:0000313" key="2">
    <source>
        <dbReference type="Proteomes" id="UP000242957"/>
    </source>
</evidence>
<protein>
    <submittedName>
        <fullName evidence="1">Uncharacterized protein</fullName>
    </submittedName>
</protein>
<dbReference type="RefSeq" id="WP_084312579.1">
    <property type="nucleotide sequence ID" value="NZ_FNIJ01000007.1"/>
</dbReference>
<sequence length="144" mass="16208">MSTLEKHAREFLSNPINSYRRLAEYLNNSHPRADGTLWTKDAAYHFCRTHGIASQRRCRCQPAASISKRKRSRQAIVKALTEALLRTGTSLASLAPFQIGTIARLSGFQFATVASNWHRLESELLELAKLPPKPVVLHIIDDEV</sequence>
<reference evidence="2" key="1">
    <citation type="submission" date="2016-10" db="EMBL/GenBank/DDBJ databases">
        <authorList>
            <person name="Varghese N."/>
            <person name="Submissions S."/>
        </authorList>
    </citation>
    <scope>NUCLEOTIDE SEQUENCE [LARGE SCALE GENOMIC DNA]</scope>
    <source>
        <strain evidence="2">JCM 21621</strain>
    </source>
</reference>
<keyword evidence="2" id="KW-1185">Reference proteome</keyword>
<dbReference type="STRING" id="198616.SAMN05216193_107218"/>
<dbReference type="AlphaFoldDB" id="A0A1H0GJN1"/>
<gene>
    <name evidence="1" type="ORF">SAMN05216193_107218</name>
</gene>
<proteinExistence type="predicted"/>
<organism evidence="1 2">
    <name type="scientific">Pseudomonas jinjuensis</name>
    <dbReference type="NCBI Taxonomy" id="198616"/>
    <lineage>
        <taxon>Bacteria</taxon>
        <taxon>Pseudomonadati</taxon>
        <taxon>Pseudomonadota</taxon>
        <taxon>Gammaproteobacteria</taxon>
        <taxon>Pseudomonadales</taxon>
        <taxon>Pseudomonadaceae</taxon>
        <taxon>Pseudomonas</taxon>
    </lineage>
</organism>
<dbReference type="Proteomes" id="UP000242957">
    <property type="component" value="Unassembled WGS sequence"/>
</dbReference>